<dbReference type="Proteomes" id="UP001190700">
    <property type="component" value="Unassembled WGS sequence"/>
</dbReference>
<evidence type="ECO:0000313" key="1">
    <source>
        <dbReference type="EMBL" id="KAK3289652.1"/>
    </source>
</evidence>
<dbReference type="AlphaFoldDB" id="A0AAE0LLL2"/>
<protein>
    <submittedName>
        <fullName evidence="1">Uncharacterized protein</fullName>
    </submittedName>
</protein>
<sequence length="363" mass="40540">MGDAMSGRLEPPLLFTLRDADPASCVAAARTISYYRDGFDVDRDDGASLWWRKTNPFDRAAKAHARSIEEANDETDRCAVLLAHDIVGCGQAKLYGRVPWDWLLSRSLRSYRSRAASVAGRCGVANIPSPSDEHALPARSAPDACGHVVRASDRDPVYALLLDFDFDALASAEENAIAWNHVRSPDGPVARAARLIEKSWMRKYPKCAAHILLFETRSDDLRDPGKPSVHGYLFETLPGLQTDGTTVYAAYEQDGRWPFIGPVFDSKRAMRAMFEPVYLGSNRGIPLRFRRRIDAVAHRNEARKMYFHLRIASEGMSATVEHRCWKCDTANRGRGVIVGVLPAMAVRDIRECLLHCTTTTVEY</sequence>
<dbReference type="EMBL" id="LGRX02000063">
    <property type="protein sequence ID" value="KAK3289652.1"/>
    <property type="molecule type" value="Genomic_DNA"/>
</dbReference>
<proteinExistence type="predicted"/>
<organism evidence="1 2">
    <name type="scientific">Cymbomonas tetramitiformis</name>
    <dbReference type="NCBI Taxonomy" id="36881"/>
    <lineage>
        <taxon>Eukaryota</taxon>
        <taxon>Viridiplantae</taxon>
        <taxon>Chlorophyta</taxon>
        <taxon>Pyramimonadophyceae</taxon>
        <taxon>Pyramimonadales</taxon>
        <taxon>Pyramimonadaceae</taxon>
        <taxon>Cymbomonas</taxon>
    </lineage>
</organism>
<reference evidence="1 2" key="1">
    <citation type="journal article" date="2015" name="Genome Biol. Evol.">
        <title>Comparative Genomics of a Bacterivorous Green Alga Reveals Evolutionary Causalities and Consequences of Phago-Mixotrophic Mode of Nutrition.</title>
        <authorList>
            <person name="Burns J.A."/>
            <person name="Paasch A."/>
            <person name="Narechania A."/>
            <person name="Kim E."/>
        </authorList>
    </citation>
    <scope>NUCLEOTIDE SEQUENCE [LARGE SCALE GENOMIC DNA]</scope>
    <source>
        <strain evidence="1 2">PLY_AMNH</strain>
    </source>
</reference>
<gene>
    <name evidence="1" type="ORF">CYMTET_2922</name>
</gene>
<keyword evidence="2" id="KW-1185">Reference proteome</keyword>
<accession>A0AAE0LLL2</accession>
<comment type="caution">
    <text evidence="1">The sequence shown here is derived from an EMBL/GenBank/DDBJ whole genome shotgun (WGS) entry which is preliminary data.</text>
</comment>
<name>A0AAE0LLL2_9CHLO</name>
<evidence type="ECO:0000313" key="2">
    <source>
        <dbReference type="Proteomes" id="UP001190700"/>
    </source>
</evidence>